<dbReference type="AlphaFoldDB" id="A0A1M4ZG53"/>
<evidence type="ECO:0000313" key="2">
    <source>
        <dbReference type="EMBL" id="SHF17023.1"/>
    </source>
</evidence>
<evidence type="ECO:0000313" key="3">
    <source>
        <dbReference type="Proteomes" id="UP000184041"/>
    </source>
</evidence>
<proteinExistence type="predicted"/>
<sequence length="575" mass="64847">MRAGFRTLFISLLLFLWFPLWAEAQHAEIKRDYEKGRLSLDQKILYQLQAGENPQRLPRDYRRADPAKPIKCGTPARMDFHNHRSQLSAGTVARVESMTADPGRHATGSYRSASGRFEVNYTTSGDHAVPDRDANSNGTPDYVEWVAQAADSSYRHEVLTLGYSDPVPDINDPYQVHFKDIDFYGYTEVSNGTTYIVMHNSYEDFPENDDPQGNQRGAIRATMAHELKHAIQYAATGWNGETDQWSEMDATLMEEVVYDEVNDYYSYLRDPESIFSDPEASFYPGSYYHVSWALYFEEKYGSRFWPSVWQIIRSNPDITMVDALSRQLGSDEAFRRDYIESQLWHYAAGPNNSADDFGFEERLNYPHPDLNSGNNFYAEDLSTPQPVPPNSLNNFSAAYYSITPPSEASGHVAVDITSSGPGTGIGILAYFTDGSTDFKTFSSADGKAVASSTSWSWEDISSAGIVLSNADTDSSSQSAVVKVGNSEFNQLTLYQNYPNPFRRETTIRFTLEEPAQVTLKIYDTIGRRVRTLYDQKLEEGLYVKTLDGTNLASGIYIYQLTTGRQTVARKMTLIK</sequence>
<dbReference type="STRING" id="1194090.SAMN05443144_10622"/>
<feature type="domain" description="Secretion system C-terminal sorting" evidence="1">
    <location>
        <begin position="497"/>
        <end position="571"/>
    </location>
</feature>
<accession>A0A1M4ZG53</accession>
<dbReference type="InterPro" id="IPR026444">
    <property type="entry name" value="Secre_tail"/>
</dbReference>
<protein>
    <submittedName>
        <fullName evidence="2">Por secretion system C-terminal sorting domain-containing protein</fullName>
    </submittedName>
</protein>
<dbReference type="Gene3D" id="2.60.40.4070">
    <property type="match status" value="1"/>
</dbReference>
<evidence type="ECO:0000259" key="1">
    <source>
        <dbReference type="Pfam" id="PF18962"/>
    </source>
</evidence>
<dbReference type="EMBL" id="FQUS01000006">
    <property type="protein sequence ID" value="SHF17023.1"/>
    <property type="molecule type" value="Genomic_DNA"/>
</dbReference>
<gene>
    <name evidence="2" type="ORF">SAMN05443144_10622</name>
</gene>
<dbReference type="NCBIfam" id="TIGR04183">
    <property type="entry name" value="Por_Secre_tail"/>
    <property type="match status" value="1"/>
</dbReference>
<organism evidence="2 3">
    <name type="scientific">Fodinibius roseus</name>
    <dbReference type="NCBI Taxonomy" id="1194090"/>
    <lineage>
        <taxon>Bacteria</taxon>
        <taxon>Pseudomonadati</taxon>
        <taxon>Balneolota</taxon>
        <taxon>Balneolia</taxon>
        <taxon>Balneolales</taxon>
        <taxon>Balneolaceae</taxon>
        <taxon>Fodinibius</taxon>
    </lineage>
</organism>
<dbReference type="RefSeq" id="WP_073061310.1">
    <property type="nucleotide sequence ID" value="NZ_FQUS01000006.1"/>
</dbReference>
<dbReference type="Pfam" id="PF18962">
    <property type="entry name" value="Por_Secre_tail"/>
    <property type="match status" value="1"/>
</dbReference>
<reference evidence="2 3" key="1">
    <citation type="submission" date="2016-11" db="EMBL/GenBank/DDBJ databases">
        <authorList>
            <person name="Jaros S."/>
            <person name="Januszkiewicz K."/>
            <person name="Wedrychowicz H."/>
        </authorList>
    </citation>
    <scope>NUCLEOTIDE SEQUENCE [LARGE SCALE GENOMIC DNA]</scope>
    <source>
        <strain evidence="2 3">DSM 21986</strain>
    </source>
</reference>
<keyword evidence="3" id="KW-1185">Reference proteome</keyword>
<name>A0A1M4ZG53_9BACT</name>
<dbReference type="NCBIfam" id="NF045524">
    <property type="entry name" value="MXAN_6640_HExxH"/>
    <property type="match status" value="1"/>
</dbReference>
<dbReference type="Proteomes" id="UP000184041">
    <property type="component" value="Unassembled WGS sequence"/>
</dbReference>